<evidence type="ECO:0000256" key="2">
    <source>
        <dbReference type="SAM" id="Phobius"/>
    </source>
</evidence>
<feature type="compositionally biased region" description="Basic residues" evidence="1">
    <location>
        <begin position="26"/>
        <end position="43"/>
    </location>
</feature>
<dbReference type="AlphaFoldDB" id="A0A4Y3KGI7"/>
<evidence type="ECO:0000313" key="4">
    <source>
        <dbReference type="EMBL" id="GEA82040.1"/>
    </source>
</evidence>
<protein>
    <recommendedName>
        <fullName evidence="3">SCP domain-containing protein</fullName>
    </recommendedName>
</protein>
<feature type="transmembrane region" description="Helical" evidence="2">
    <location>
        <begin position="45"/>
        <end position="66"/>
    </location>
</feature>
<feature type="region of interest" description="Disordered" evidence="1">
    <location>
        <begin position="77"/>
        <end position="165"/>
    </location>
</feature>
<comment type="caution">
    <text evidence="4">The sequence shown here is derived from an EMBL/GenBank/DDBJ whole genome shotgun (WGS) entry which is preliminary data.</text>
</comment>
<dbReference type="Proteomes" id="UP000315842">
    <property type="component" value="Unassembled WGS sequence"/>
</dbReference>
<feature type="compositionally biased region" description="Low complexity" evidence="1">
    <location>
        <begin position="100"/>
        <end position="112"/>
    </location>
</feature>
<accession>A0A4Y3KGI7</accession>
<dbReference type="RefSeq" id="WP_166771947.1">
    <property type="nucleotide sequence ID" value="NZ_BJLP01000045.1"/>
</dbReference>
<proteinExistence type="predicted"/>
<dbReference type="CDD" id="cd05379">
    <property type="entry name" value="CAP_bacterial"/>
    <property type="match status" value="1"/>
</dbReference>
<keyword evidence="5" id="KW-1185">Reference proteome</keyword>
<organism evidence="4 5">
    <name type="scientific">Cellulomonas uda</name>
    <dbReference type="NCBI Taxonomy" id="1714"/>
    <lineage>
        <taxon>Bacteria</taxon>
        <taxon>Bacillati</taxon>
        <taxon>Actinomycetota</taxon>
        <taxon>Actinomycetes</taxon>
        <taxon>Micrococcales</taxon>
        <taxon>Cellulomonadaceae</taxon>
        <taxon>Cellulomonas</taxon>
    </lineage>
</organism>
<dbReference type="EMBL" id="BJLP01000045">
    <property type="protein sequence ID" value="GEA82040.1"/>
    <property type="molecule type" value="Genomic_DNA"/>
</dbReference>
<dbReference type="PANTHER" id="PTHR31157">
    <property type="entry name" value="SCP DOMAIN-CONTAINING PROTEIN"/>
    <property type="match status" value="1"/>
</dbReference>
<sequence>MPVPPPSPGRRATGPDPAVRRDPRRRDLRRRSARRQARRQRRRRLTHAALTLVVLGALALVVPAVLAPDAHEAAGPVVEVPAGPTAPTADPRDSVREPASRSAQRSASATPTTTPPPTPTTATTTRPGQDERTAPSPSGRPSSPRATSAPSSAAPSSAPPEAAPTPADEIVALTNEARRDAGLDPLEVSTCATDQAAARAAVLAAEDRFEHDPLEPVLQACDARSVGENLALGYPTARATVDGWLDSPGHRANLLGDFTSIGVGCADTDRGPLCAQVFLA</sequence>
<dbReference type="Pfam" id="PF00188">
    <property type="entry name" value="CAP"/>
    <property type="match status" value="1"/>
</dbReference>
<evidence type="ECO:0000259" key="3">
    <source>
        <dbReference type="Pfam" id="PF00188"/>
    </source>
</evidence>
<dbReference type="SUPFAM" id="SSF55797">
    <property type="entry name" value="PR-1-like"/>
    <property type="match status" value="1"/>
</dbReference>
<dbReference type="InterPro" id="IPR014044">
    <property type="entry name" value="CAP_dom"/>
</dbReference>
<dbReference type="InterPro" id="IPR035940">
    <property type="entry name" value="CAP_sf"/>
</dbReference>
<keyword evidence="2" id="KW-1133">Transmembrane helix</keyword>
<feature type="region of interest" description="Disordered" evidence="1">
    <location>
        <begin position="1"/>
        <end position="43"/>
    </location>
</feature>
<feature type="domain" description="SCP" evidence="3">
    <location>
        <begin position="172"/>
        <end position="272"/>
    </location>
</feature>
<keyword evidence="2" id="KW-0472">Membrane</keyword>
<gene>
    <name evidence="4" type="ORF">CUD01_24840</name>
</gene>
<dbReference type="PANTHER" id="PTHR31157:SF1">
    <property type="entry name" value="SCP DOMAIN-CONTAINING PROTEIN"/>
    <property type="match status" value="1"/>
</dbReference>
<feature type="compositionally biased region" description="Basic and acidic residues" evidence="1">
    <location>
        <begin position="90"/>
        <end position="99"/>
    </location>
</feature>
<dbReference type="Gene3D" id="3.40.33.10">
    <property type="entry name" value="CAP"/>
    <property type="match status" value="1"/>
</dbReference>
<evidence type="ECO:0000256" key="1">
    <source>
        <dbReference type="SAM" id="MobiDB-lite"/>
    </source>
</evidence>
<name>A0A4Y3KGI7_CELUD</name>
<evidence type="ECO:0000313" key="5">
    <source>
        <dbReference type="Proteomes" id="UP000315842"/>
    </source>
</evidence>
<keyword evidence="2" id="KW-0812">Transmembrane</keyword>
<feature type="compositionally biased region" description="Low complexity" evidence="1">
    <location>
        <begin position="134"/>
        <end position="156"/>
    </location>
</feature>
<reference evidence="4 5" key="1">
    <citation type="submission" date="2019-06" db="EMBL/GenBank/DDBJ databases">
        <title>Whole genome shotgun sequence of Cellulomonas uda NBRC 3747.</title>
        <authorList>
            <person name="Hosoyama A."/>
            <person name="Uohara A."/>
            <person name="Ohji S."/>
            <person name="Ichikawa N."/>
        </authorList>
    </citation>
    <scope>NUCLEOTIDE SEQUENCE [LARGE SCALE GENOMIC DNA]</scope>
    <source>
        <strain evidence="4 5">NBRC 3747</strain>
    </source>
</reference>